<dbReference type="AlphaFoldDB" id="A0A8H5GY91"/>
<evidence type="ECO:0000313" key="13">
    <source>
        <dbReference type="Proteomes" id="UP000559256"/>
    </source>
</evidence>
<dbReference type="InterPro" id="IPR018497">
    <property type="entry name" value="Peptidase_M13_C"/>
</dbReference>
<dbReference type="Proteomes" id="UP000559256">
    <property type="component" value="Unassembled WGS sequence"/>
</dbReference>
<dbReference type="Gene3D" id="3.40.390.10">
    <property type="entry name" value="Collagenase (Catalytic Domain)"/>
    <property type="match status" value="1"/>
</dbReference>
<dbReference type="PANTHER" id="PTHR11733">
    <property type="entry name" value="ZINC METALLOPROTEASE FAMILY M13 NEPRILYSIN-RELATED"/>
    <property type="match status" value="1"/>
</dbReference>
<proteinExistence type="inferred from homology"/>
<evidence type="ECO:0000259" key="10">
    <source>
        <dbReference type="Pfam" id="PF01431"/>
    </source>
</evidence>
<evidence type="ECO:0000256" key="7">
    <source>
        <dbReference type="ARBA" id="ARBA00023049"/>
    </source>
</evidence>
<comment type="cofactor">
    <cofactor evidence="1">
        <name>Zn(2+)</name>
        <dbReference type="ChEBI" id="CHEBI:29105"/>
    </cofactor>
</comment>
<dbReference type="Pfam" id="PF05649">
    <property type="entry name" value="Peptidase_M13_N"/>
    <property type="match status" value="1"/>
</dbReference>
<dbReference type="InterPro" id="IPR000718">
    <property type="entry name" value="Peptidase_M13"/>
</dbReference>
<dbReference type="InterPro" id="IPR008753">
    <property type="entry name" value="Peptidase_M13_N"/>
</dbReference>
<comment type="similarity">
    <text evidence="2">Belongs to the peptidase M13 family.</text>
</comment>
<dbReference type="PANTHER" id="PTHR11733:SF167">
    <property type="entry name" value="FI17812P1-RELATED"/>
    <property type="match status" value="1"/>
</dbReference>
<accession>A0A8H5GY91</accession>
<evidence type="ECO:0000259" key="11">
    <source>
        <dbReference type="Pfam" id="PF05649"/>
    </source>
</evidence>
<keyword evidence="6" id="KW-0862">Zinc</keyword>
<evidence type="ECO:0008006" key="14">
    <source>
        <dbReference type="Google" id="ProtNLM"/>
    </source>
</evidence>
<dbReference type="InterPro" id="IPR024079">
    <property type="entry name" value="MetalloPept_cat_dom_sf"/>
</dbReference>
<evidence type="ECO:0000313" key="12">
    <source>
        <dbReference type="EMBL" id="KAF5373184.1"/>
    </source>
</evidence>
<feature type="domain" description="Peptidase M13 C-terminal" evidence="10">
    <location>
        <begin position="652"/>
        <end position="852"/>
    </location>
</feature>
<comment type="caution">
    <text evidence="12">The sequence shown here is derived from an EMBL/GenBank/DDBJ whole genome shotgun (WGS) entry which is preliminary data.</text>
</comment>
<dbReference type="GO" id="GO:0016485">
    <property type="term" value="P:protein processing"/>
    <property type="evidence" value="ECO:0007669"/>
    <property type="project" value="TreeGrafter"/>
</dbReference>
<sequence>MTDRPSDHETAPLLRDPDADSEDGETTTSNPTWNERLNSLAQEPLTPLTKLLLCVSLVLLILAAVFIGLFAGVQHKLNSERGRNGDDGKPPSTVTFTATSTVLTTTTAHPPSPTNAPEVPVCLTPQCVMLSSSVLSSLDTSEDPCENFYEYANGGWLRAHPLPSDKGSFGNFEALAQENEQIIQRILETPSTSSFKTSYDEQILGKLRGFYNSCLNETRLDERGQEPLAEFVQTLRKLYRGKKLSVSSTPEEQKEQEGRHLTEALAFLHSRGIDALFDLAIEGDVGVDPNHMVLWFSQPGLGLPSKEYYQEEEIREMYQDVLTRLILSVAEAEEKTLRQKEEMSTLSFTAQSENVWPPWPWPPWGGDGDDGDDDKPENQTVKAYKLAKKVLQFETKLADASLDLDILFQDPVATYNPAPLSNLTIALPQIHFKEYFAAFTPRSFPDRVIMTYPPYAISLSDILDRTSSEVIETYLVVRAALTLSPYLGMSTPSWQAQRTLYEVLSGIKKGAVGDRAEYCVEQVEEKLGFAAGRYFVNETFAGESREKGTKVITDIVKSFQRSLQDVDWMDEKSAKAASQKAEAIRVKVGFPLSPDTRDPASIANYYRLVQGDEDKFFENVLSAESSDKFKAWLQLGKQRDPDSWEMYPSMVNAYFNPPANEIVFPAGILQPPFFNKDWPSYMSYGAFGHVASHELTHAFDSAGRLYNQDGKLEQWWTNETSDGFNEKQDCIVKQFSEYTIDDGKGGKVHVNGNLTSGENIGDTGLIQAYRAWKAQYNESYLAGNEEQLFFISFGRIWARSMKPAAAVQRIRTDPHSPTKYRVDGTVFNIPEFAEAFNCSKKAKLNPPREKQCIFWGNL</sequence>
<evidence type="ECO:0000256" key="2">
    <source>
        <dbReference type="ARBA" id="ARBA00007357"/>
    </source>
</evidence>
<dbReference type="Gene3D" id="1.10.1380.10">
    <property type="entry name" value="Neutral endopeptidase , domain2"/>
    <property type="match status" value="1"/>
</dbReference>
<evidence type="ECO:0000256" key="8">
    <source>
        <dbReference type="SAM" id="MobiDB-lite"/>
    </source>
</evidence>
<keyword evidence="13" id="KW-1185">Reference proteome</keyword>
<gene>
    <name evidence="12" type="ORF">D9758_001653</name>
</gene>
<keyword evidence="5" id="KW-0378">Hydrolase</keyword>
<evidence type="ECO:0000256" key="3">
    <source>
        <dbReference type="ARBA" id="ARBA00022670"/>
    </source>
</evidence>
<keyword evidence="9" id="KW-0812">Transmembrane</keyword>
<evidence type="ECO:0000256" key="4">
    <source>
        <dbReference type="ARBA" id="ARBA00022723"/>
    </source>
</evidence>
<keyword evidence="7" id="KW-0482">Metalloprotease</keyword>
<evidence type="ECO:0000256" key="6">
    <source>
        <dbReference type="ARBA" id="ARBA00022833"/>
    </source>
</evidence>
<name>A0A8H5GY91_9AGAR</name>
<dbReference type="GO" id="GO:0004222">
    <property type="term" value="F:metalloendopeptidase activity"/>
    <property type="evidence" value="ECO:0007669"/>
    <property type="project" value="InterPro"/>
</dbReference>
<dbReference type="CDD" id="cd08662">
    <property type="entry name" value="M13"/>
    <property type="match status" value="1"/>
</dbReference>
<dbReference type="Pfam" id="PF01431">
    <property type="entry name" value="Peptidase_M13"/>
    <property type="match status" value="1"/>
</dbReference>
<keyword evidence="9" id="KW-0472">Membrane</keyword>
<feature type="compositionally biased region" description="Basic and acidic residues" evidence="8">
    <location>
        <begin position="1"/>
        <end position="18"/>
    </location>
</feature>
<dbReference type="OrthoDB" id="6475849at2759"/>
<protein>
    <recommendedName>
        <fullName evidence="14">Endothelin-converting enzyme 1</fullName>
    </recommendedName>
</protein>
<feature type="transmembrane region" description="Helical" evidence="9">
    <location>
        <begin position="51"/>
        <end position="73"/>
    </location>
</feature>
<feature type="region of interest" description="Disordered" evidence="8">
    <location>
        <begin position="1"/>
        <end position="35"/>
    </location>
</feature>
<dbReference type="SUPFAM" id="SSF55486">
    <property type="entry name" value="Metalloproteases ('zincins'), catalytic domain"/>
    <property type="match status" value="1"/>
</dbReference>
<keyword evidence="3" id="KW-0645">Protease</keyword>
<evidence type="ECO:0000256" key="5">
    <source>
        <dbReference type="ARBA" id="ARBA00022801"/>
    </source>
</evidence>
<dbReference type="EMBL" id="JAACJM010000004">
    <property type="protein sequence ID" value="KAF5373184.1"/>
    <property type="molecule type" value="Genomic_DNA"/>
</dbReference>
<organism evidence="12 13">
    <name type="scientific">Tetrapyrgos nigripes</name>
    <dbReference type="NCBI Taxonomy" id="182062"/>
    <lineage>
        <taxon>Eukaryota</taxon>
        <taxon>Fungi</taxon>
        <taxon>Dikarya</taxon>
        <taxon>Basidiomycota</taxon>
        <taxon>Agaricomycotina</taxon>
        <taxon>Agaricomycetes</taxon>
        <taxon>Agaricomycetidae</taxon>
        <taxon>Agaricales</taxon>
        <taxon>Marasmiineae</taxon>
        <taxon>Marasmiaceae</taxon>
        <taxon>Tetrapyrgos</taxon>
    </lineage>
</organism>
<reference evidence="12 13" key="1">
    <citation type="journal article" date="2020" name="ISME J.">
        <title>Uncovering the hidden diversity of litter-decomposition mechanisms in mushroom-forming fungi.</title>
        <authorList>
            <person name="Floudas D."/>
            <person name="Bentzer J."/>
            <person name="Ahren D."/>
            <person name="Johansson T."/>
            <person name="Persson P."/>
            <person name="Tunlid A."/>
        </authorList>
    </citation>
    <scope>NUCLEOTIDE SEQUENCE [LARGE SCALE GENOMIC DNA]</scope>
    <source>
        <strain evidence="12 13">CBS 291.85</strain>
    </source>
</reference>
<evidence type="ECO:0000256" key="9">
    <source>
        <dbReference type="SAM" id="Phobius"/>
    </source>
</evidence>
<keyword evidence="4" id="KW-0479">Metal-binding</keyword>
<dbReference type="GO" id="GO:0046872">
    <property type="term" value="F:metal ion binding"/>
    <property type="evidence" value="ECO:0007669"/>
    <property type="project" value="UniProtKB-KW"/>
</dbReference>
<feature type="compositionally biased region" description="Polar residues" evidence="8">
    <location>
        <begin position="26"/>
        <end position="35"/>
    </location>
</feature>
<dbReference type="InterPro" id="IPR042089">
    <property type="entry name" value="Peptidase_M13_dom_2"/>
</dbReference>
<evidence type="ECO:0000256" key="1">
    <source>
        <dbReference type="ARBA" id="ARBA00001947"/>
    </source>
</evidence>
<keyword evidence="9" id="KW-1133">Transmembrane helix</keyword>
<dbReference type="PRINTS" id="PR00786">
    <property type="entry name" value="NEPRILYSIN"/>
</dbReference>
<feature type="domain" description="Peptidase M13 N-terminal" evidence="11">
    <location>
        <begin position="144"/>
        <end position="591"/>
    </location>
</feature>
<dbReference type="PROSITE" id="PS51885">
    <property type="entry name" value="NEPRILYSIN"/>
    <property type="match status" value="1"/>
</dbReference>
<dbReference type="GO" id="GO:0005886">
    <property type="term" value="C:plasma membrane"/>
    <property type="evidence" value="ECO:0007669"/>
    <property type="project" value="TreeGrafter"/>
</dbReference>